<dbReference type="RefSeq" id="WP_208859442.1">
    <property type="nucleotide sequence ID" value="NZ_CTEC01000002.1"/>
</dbReference>
<feature type="compositionally biased region" description="Pro residues" evidence="1">
    <location>
        <begin position="109"/>
        <end position="118"/>
    </location>
</feature>
<sequence precursor="true">MRILLVLASFAALIGVAAPAQADPAGNGSGPDGSFLAALNQAGVPYKSGPVAIGVAKKACQLMDEGHSQADVIQSMSASNPGFSVDDATKFTVSAVAAYCPQHLGEPTTEPPPGPTLPPTGMWPMFPWPAPGAA</sequence>
<gene>
    <name evidence="3" type="ORF">BN000_04904</name>
</gene>
<keyword evidence="2" id="KW-0732">Signal</keyword>
<feature type="chain" id="PRO_5015048550" evidence="2">
    <location>
        <begin position="23"/>
        <end position="134"/>
    </location>
</feature>
<protein>
    <submittedName>
        <fullName evidence="3">Uncharacterized protein</fullName>
    </submittedName>
</protein>
<name>A0A0U1DPI9_9MYCO</name>
<accession>A0A0U1DPI9</accession>
<feature type="signal peptide" evidence="2">
    <location>
        <begin position="1"/>
        <end position="22"/>
    </location>
</feature>
<evidence type="ECO:0000256" key="1">
    <source>
        <dbReference type="SAM" id="MobiDB-lite"/>
    </source>
</evidence>
<proteinExistence type="predicted"/>
<reference evidence="4" key="1">
    <citation type="submission" date="2015-03" db="EMBL/GenBank/DDBJ databases">
        <authorList>
            <person name="Urmite Genomes"/>
        </authorList>
    </citation>
    <scope>NUCLEOTIDE SEQUENCE [LARGE SCALE GENOMIC DNA]</scope>
    <source>
        <strain evidence="4">CSUR P1344</strain>
    </source>
</reference>
<organism evidence="3 4">
    <name type="scientific">Mycobacterium europaeum</name>
    <dbReference type="NCBI Taxonomy" id="761804"/>
    <lineage>
        <taxon>Bacteria</taxon>
        <taxon>Bacillati</taxon>
        <taxon>Actinomycetota</taxon>
        <taxon>Actinomycetes</taxon>
        <taxon>Mycobacteriales</taxon>
        <taxon>Mycobacteriaceae</taxon>
        <taxon>Mycobacterium</taxon>
        <taxon>Mycobacterium simiae complex</taxon>
    </lineage>
</organism>
<dbReference type="Proteomes" id="UP000199601">
    <property type="component" value="Unassembled WGS sequence"/>
</dbReference>
<evidence type="ECO:0000313" key="3">
    <source>
        <dbReference type="EMBL" id="CQD20428.1"/>
    </source>
</evidence>
<dbReference type="InterPro" id="IPR007969">
    <property type="entry name" value="DUF732"/>
</dbReference>
<keyword evidence="4" id="KW-1185">Reference proteome</keyword>
<dbReference type="Pfam" id="PF05305">
    <property type="entry name" value="DUF732"/>
    <property type="match status" value="1"/>
</dbReference>
<evidence type="ECO:0000256" key="2">
    <source>
        <dbReference type="SAM" id="SignalP"/>
    </source>
</evidence>
<evidence type="ECO:0000313" key="4">
    <source>
        <dbReference type="Proteomes" id="UP000199601"/>
    </source>
</evidence>
<dbReference type="STRING" id="761804.BN000_04904"/>
<dbReference type="AlphaFoldDB" id="A0A0U1DPI9"/>
<dbReference type="EMBL" id="CTEC01000002">
    <property type="protein sequence ID" value="CQD20428.1"/>
    <property type="molecule type" value="Genomic_DNA"/>
</dbReference>
<feature type="region of interest" description="Disordered" evidence="1">
    <location>
        <begin position="104"/>
        <end position="134"/>
    </location>
</feature>